<organism evidence="1 2">
    <name type="scientific">Cellulomonas cellasea</name>
    <dbReference type="NCBI Taxonomy" id="43670"/>
    <lineage>
        <taxon>Bacteria</taxon>
        <taxon>Bacillati</taxon>
        <taxon>Actinomycetota</taxon>
        <taxon>Actinomycetes</taxon>
        <taxon>Micrococcales</taxon>
        <taxon>Cellulomonadaceae</taxon>
        <taxon>Cellulomonas</taxon>
    </lineage>
</organism>
<protein>
    <submittedName>
        <fullName evidence="1">Uncharacterized protein</fullName>
    </submittedName>
</protein>
<dbReference type="AlphaFoldDB" id="A0A7W4UK20"/>
<dbReference type="RefSeq" id="WP_183298284.1">
    <property type="nucleotide sequence ID" value="NZ_JACHVX010000012.1"/>
</dbReference>
<dbReference type="EMBL" id="JACHVX010000012">
    <property type="protein sequence ID" value="MBB2925575.1"/>
    <property type="molecule type" value="Genomic_DNA"/>
</dbReference>
<reference evidence="1 2" key="1">
    <citation type="submission" date="2020-08" db="EMBL/GenBank/DDBJ databases">
        <title>The Agave Microbiome: Exploring the role of microbial communities in plant adaptations to desert environments.</title>
        <authorList>
            <person name="Partida-Martinez L.P."/>
        </authorList>
    </citation>
    <scope>NUCLEOTIDE SEQUENCE [LARGE SCALE GENOMIC DNA]</scope>
    <source>
        <strain evidence="1 2">RAS26</strain>
    </source>
</reference>
<sequence length="109" mass="11794">MAAYLPQPVLDAASLAIRQQGTTYAQLLWSAFAGVSREELESEFAPMQPADHPWGVPLAPARSRGAAGVQRQFRLTAAQREWLDDQVESLGAPSRSALIAAVLSRHLQA</sequence>
<accession>A0A7W4UK20</accession>
<comment type="caution">
    <text evidence="1">The sequence shown here is derived from an EMBL/GenBank/DDBJ whole genome shotgun (WGS) entry which is preliminary data.</text>
</comment>
<reference evidence="1 2" key="2">
    <citation type="submission" date="2020-08" db="EMBL/GenBank/DDBJ databases">
        <authorList>
            <person name="Partida-Martinez L."/>
            <person name="Huntemann M."/>
            <person name="Clum A."/>
            <person name="Wang J."/>
            <person name="Palaniappan K."/>
            <person name="Ritter S."/>
            <person name="Chen I.-M."/>
            <person name="Stamatis D."/>
            <person name="Reddy T."/>
            <person name="O'Malley R."/>
            <person name="Daum C."/>
            <person name="Shapiro N."/>
            <person name="Ivanova N."/>
            <person name="Kyrpides N."/>
            <person name="Woyke T."/>
        </authorList>
    </citation>
    <scope>NUCLEOTIDE SEQUENCE [LARGE SCALE GENOMIC DNA]</scope>
    <source>
        <strain evidence="1 2">RAS26</strain>
    </source>
</reference>
<evidence type="ECO:0000313" key="1">
    <source>
        <dbReference type="EMBL" id="MBB2925575.1"/>
    </source>
</evidence>
<name>A0A7W4UK20_9CELL</name>
<evidence type="ECO:0000313" key="2">
    <source>
        <dbReference type="Proteomes" id="UP000518206"/>
    </source>
</evidence>
<dbReference type="Proteomes" id="UP000518206">
    <property type="component" value="Unassembled WGS sequence"/>
</dbReference>
<gene>
    <name evidence="1" type="ORF">FHR80_004522</name>
</gene>
<proteinExistence type="predicted"/>